<dbReference type="EnsemblPlants" id="EMT11480">
    <property type="protein sequence ID" value="EMT11480"/>
    <property type="gene ID" value="F775_30106"/>
</dbReference>
<keyword evidence="3" id="KW-1133">Transmembrane helix</keyword>
<evidence type="ECO:0000256" key="5">
    <source>
        <dbReference type="SAM" id="MobiDB-lite"/>
    </source>
</evidence>
<name>M8BCS7_AEGTA</name>
<proteinExistence type="predicted"/>
<evidence type="ECO:0000256" key="3">
    <source>
        <dbReference type="ARBA" id="ARBA00022989"/>
    </source>
</evidence>
<keyword evidence="4" id="KW-0472">Membrane</keyword>
<evidence type="ECO:0000256" key="2">
    <source>
        <dbReference type="ARBA" id="ARBA00022692"/>
    </source>
</evidence>
<sequence length="242" mass="26586">MAKLYVQAVPPPDLNKNTEWFMYLGSGPPTSSSSSSPGSSSSPSSAWPGRSSTSATSRGKIHEIILAVNIAVLVGPTSIMEITYHFFHWKKGTPFADDQGMYNRLTWWEQMDNGKQLTRNRKFLVVELANFVVLQLNERNFSLYVTQLAAAVAVDASEPATSVMSCRTWTPKRAPHPSPGRPPQQGAGPREQTTPLVPSRMCAAGRVLWRSKANRALSQLFRCGVRGLGNFKFEAACSPTQQ</sequence>
<dbReference type="ExpressionAtlas" id="M8BCS7">
    <property type="expression patterns" value="baseline"/>
</dbReference>
<dbReference type="Pfam" id="PF04061">
    <property type="entry name" value="ORMDL"/>
    <property type="match status" value="1"/>
</dbReference>
<feature type="compositionally biased region" description="Low complexity" evidence="5">
    <location>
        <begin position="183"/>
        <end position="192"/>
    </location>
</feature>
<dbReference type="GO" id="GO:0005789">
    <property type="term" value="C:endoplasmic reticulum membrane"/>
    <property type="evidence" value="ECO:0007669"/>
    <property type="project" value="InterPro"/>
</dbReference>
<evidence type="ECO:0000256" key="1">
    <source>
        <dbReference type="ARBA" id="ARBA00004141"/>
    </source>
</evidence>
<feature type="region of interest" description="Disordered" evidence="5">
    <location>
        <begin position="29"/>
        <end position="54"/>
    </location>
</feature>
<dbReference type="InterPro" id="IPR007203">
    <property type="entry name" value="ORMDL"/>
</dbReference>
<dbReference type="AlphaFoldDB" id="M8BCS7"/>
<dbReference type="PANTHER" id="PTHR12665">
    <property type="entry name" value="ORMDL PROTEINS"/>
    <property type="match status" value="1"/>
</dbReference>
<evidence type="ECO:0000313" key="6">
    <source>
        <dbReference type="EnsemblPlants" id="EMT11480"/>
    </source>
</evidence>
<reference evidence="6" key="1">
    <citation type="submission" date="2015-06" db="UniProtKB">
        <authorList>
            <consortium name="EnsemblPlants"/>
        </authorList>
    </citation>
    <scope>IDENTIFICATION</scope>
</reference>
<accession>M8BCS7</accession>
<evidence type="ECO:0000256" key="4">
    <source>
        <dbReference type="ARBA" id="ARBA00023136"/>
    </source>
</evidence>
<comment type="subcellular location">
    <subcellularLocation>
        <location evidence="1">Membrane</location>
        <topology evidence="1">Multi-pass membrane protein</topology>
    </subcellularLocation>
</comment>
<organism evidence="6">
    <name type="scientific">Aegilops tauschii</name>
    <name type="common">Tausch's goatgrass</name>
    <name type="synonym">Aegilops squarrosa</name>
    <dbReference type="NCBI Taxonomy" id="37682"/>
    <lineage>
        <taxon>Eukaryota</taxon>
        <taxon>Viridiplantae</taxon>
        <taxon>Streptophyta</taxon>
        <taxon>Embryophyta</taxon>
        <taxon>Tracheophyta</taxon>
        <taxon>Spermatophyta</taxon>
        <taxon>Magnoliopsida</taxon>
        <taxon>Liliopsida</taxon>
        <taxon>Poales</taxon>
        <taxon>Poaceae</taxon>
        <taxon>BOP clade</taxon>
        <taxon>Pooideae</taxon>
        <taxon>Triticodae</taxon>
        <taxon>Triticeae</taxon>
        <taxon>Triticinae</taxon>
        <taxon>Aegilops</taxon>
    </lineage>
</organism>
<protein>
    <submittedName>
        <fullName evidence="6">Uncharacterized protein</fullName>
    </submittedName>
</protein>
<feature type="region of interest" description="Disordered" evidence="5">
    <location>
        <begin position="168"/>
        <end position="196"/>
    </location>
</feature>
<keyword evidence="2" id="KW-0812">Transmembrane</keyword>